<name>A0A813H882_POLGL</name>
<feature type="non-terminal residue" evidence="1">
    <location>
        <position position="1"/>
    </location>
</feature>
<protein>
    <submittedName>
        <fullName evidence="1">Uncharacterized protein</fullName>
    </submittedName>
</protein>
<dbReference type="AlphaFoldDB" id="A0A813H882"/>
<dbReference type="Proteomes" id="UP000626109">
    <property type="component" value="Unassembled WGS sequence"/>
</dbReference>
<evidence type="ECO:0000313" key="1">
    <source>
        <dbReference type="EMBL" id="CAE8633867.1"/>
    </source>
</evidence>
<proteinExistence type="predicted"/>
<comment type="caution">
    <text evidence="1">The sequence shown here is derived from an EMBL/GenBank/DDBJ whole genome shotgun (WGS) entry which is preliminary data.</text>
</comment>
<gene>
    <name evidence="1" type="ORF">PGLA2088_LOCUS1379</name>
</gene>
<reference evidence="1" key="1">
    <citation type="submission" date="2021-02" db="EMBL/GenBank/DDBJ databases">
        <authorList>
            <person name="Dougan E. K."/>
            <person name="Rhodes N."/>
            <person name="Thang M."/>
            <person name="Chan C."/>
        </authorList>
    </citation>
    <scope>NUCLEOTIDE SEQUENCE</scope>
</reference>
<accession>A0A813H882</accession>
<organism evidence="1 2">
    <name type="scientific">Polarella glacialis</name>
    <name type="common">Dinoflagellate</name>
    <dbReference type="NCBI Taxonomy" id="89957"/>
    <lineage>
        <taxon>Eukaryota</taxon>
        <taxon>Sar</taxon>
        <taxon>Alveolata</taxon>
        <taxon>Dinophyceae</taxon>
        <taxon>Suessiales</taxon>
        <taxon>Suessiaceae</taxon>
        <taxon>Polarella</taxon>
    </lineage>
</organism>
<sequence length="153" mass="16972">MADAAKLIEKYTIADGSDEETQDWYTIADGSDAAETHQQILAFKPQWESYDATKGCAHIMKLIEADAPAINNKAMLLAHIAVLGNCMSAMSMQDEKPVQWLLTLFYDLLREDSTAYSIFEEAAKITIYKPLMALLGRQGVDSYSADKAAWLLS</sequence>
<evidence type="ECO:0000313" key="2">
    <source>
        <dbReference type="Proteomes" id="UP000626109"/>
    </source>
</evidence>
<dbReference type="EMBL" id="CAJNNW010001059">
    <property type="protein sequence ID" value="CAE8633867.1"/>
    <property type="molecule type" value="Genomic_DNA"/>
</dbReference>